<evidence type="ECO:0000313" key="2">
    <source>
        <dbReference type="EMBL" id="EFC42169.1"/>
    </source>
</evidence>
<proteinExistence type="predicted"/>
<evidence type="ECO:0000313" key="3">
    <source>
        <dbReference type="Proteomes" id="UP000006671"/>
    </source>
</evidence>
<sequence>MEKELYSQFIILLNSKKEAIRKYNTNKNQIEELFEKEKDKNRKLNEENKKLQLQIEELKKQMKSNKFNQMESPKNGYSNNNNNSNNYQTPRKQSKNVTSFDAEDLLEDLSFE</sequence>
<protein>
    <submittedName>
        <fullName evidence="2">Predicted protein</fullName>
    </submittedName>
</protein>
<reference evidence="2 3" key="1">
    <citation type="journal article" date="2010" name="Cell">
        <title>The genome of Naegleria gruberi illuminates early eukaryotic versatility.</title>
        <authorList>
            <person name="Fritz-Laylin L.K."/>
            <person name="Prochnik S.E."/>
            <person name="Ginger M.L."/>
            <person name="Dacks J.B."/>
            <person name="Carpenter M.L."/>
            <person name="Field M.C."/>
            <person name="Kuo A."/>
            <person name="Paredez A."/>
            <person name="Chapman J."/>
            <person name="Pham J."/>
            <person name="Shu S."/>
            <person name="Neupane R."/>
            <person name="Cipriano M."/>
            <person name="Mancuso J."/>
            <person name="Tu H."/>
            <person name="Salamov A."/>
            <person name="Lindquist E."/>
            <person name="Shapiro H."/>
            <person name="Lucas S."/>
            <person name="Grigoriev I.V."/>
            <person name="Cande W.Z."/>
            <person name="Fulton C."/>
            <person name="Rokhsar D.S."/>
            <person name="Dawson S.C."/>
        </authorList>
    </citation>
    <scope>NUCLEOTIDE SEQUENCE [LARGE SCALE GENOMIC DNA]</scope>
    <source>
        <strain evidence="2 3">NEG-M</strain>
    </source>
</reference>
<accession>D2VM57</accession>
<dbReference type="RefSeq" id="XP_002674913.1">
    <property type="nucleotide sequence ID" value="XM_002674867.1"/>
</dbReference>
<dbReference type="VEuPathDB" id="AmoebaDB:NAEGRDRAFT_70018"/>
<dbReference type="Proteomes" id="UP000006671">
    <property type="component" value="Unassembled WGS sequence"/>
</dbReference>
<name>D2VM57_NAEGR</name>
<dbReference type="InterPro" id="IPR014751">
    <property type="entry name" value="XRCC4-like_C"/>
</dbReference>
<dbReference type="AlphaFoldDB" id="D2VM57"/>
<dbReference type="EMBL" id="GG738881">
    <property type="protein sequence ID" value="EFC42169.1"/>
    <property type="molecule type" value="Genomic_DNA"/>
</dbReference>
<organism evidence="3">
    <name type="scientific">Naegleria gruberi</name>
    <name type="common">Amoeba</name>
    <dbReference type="NCBI Taxonomy" id="5762"/>
    <lineage>
        <taxon>Eukaryota</taxon>
        <taxon>Discoba</taxon>
        <taxon>Heterolobosea</taxon>
        <taxon>Tetramitia</taxon>
        <taxon>Eutetramitia</taxon>
        <taxon>Vahlkampfiidae</taxon>
        <taxon>Naegleria</taxon>
    </lineage>
</organism>
<feature type="compositionally biased region" description="Polar residues" evidence="1">
    <location>
        <begin position="87"/>
        <end position="99"/>
    </location>
</feature>
<dbReference type="Gene3D" id="1.20.5.370">
    <property type="match status" value="1"/>
</dbReference>
<dbReference type="KEGG" id="ngr:NAEGRDRAFT_70018"/>
<dbReference type="GeneID" id="8851816"/>
<keyword evidence="3" id="KW-1185">Reference proteome</keyword>
<dbReference type="SUPFAM" id="SSF58022">
    <property type="entry name" value="XRCC4, C-terminal oligomerization domain"/>
    <property type="match status" value="1"/>
</dbReference>
<dbReference type="InParanoid" id="D2VM57"/>
<gene>
    <name evidence="2" type="ORF">NAEGRDRAFT_70018</name>
</gene>
<feature type="region of interest" description="Disordered" evidence="1">
    <location>
        <begin position="62"/>
        <end position="99"/>
    </location>
</feature>
<feature type="compositionally biased region" description="Polar residues" evidence="1">
    <location>
        <begin position="64"/>
        <end position="77"/>
    </location>
</feature>
<evidence type="ECO:0000256" key="1">
    <source>
        <dbReference type="SAM" id="MobiDB-lite"/>
    </source>
</evidence>